<evidence type="ECO:0000313" key="1">
    <source>
        <dbReference type="EMBL" id="GLC88009.1"/>
    </source>
</evidence>
<protein>
    <submittedName>
        <fullName evidence="1">Uncharacterized protein</fullName>
    </submittedName>
</protein>
<comment type="caution">
    <text evidence="1">The sequence shown here is derived from an EMBL/GenBank/DDBJ whole genome shotgun (WGS) entry which is preliminary data.</text>
</comment>
<accession>A0ABQ5NJ09</accession>
<dbReference type="RefSeq" id="WP_264987723.1">
    <property type="nucleotide sequence ID" value="NZ_BRZA01000001.1"/>
</dbReference>
<name>A0ABQ5NJ09_9BACI</name>
<keyword evidence="2" id="KW-1185">Reference proteome</keyword>
<sequence>MRISNVMEQERLITEQSRKKLLQRKEAGDAYRKNAQYFQPKKSPVLQELENLLLGRKEHSLYAQHKEESRDVSHEQQSMMQNLQQTEQTMRAHKVSASDAMEILPEEELDTLQILEQVRHAALASAEPSAQDLRVAASVNAQIQRIQGQDIEEEPPFVNETIDVKIPERFSKELKLDPLAETIFTKSYGEAMKGQLFQYASSKYMTHIQMAQNGYRMGTEPVFSWTA</sequence>
<gene>
    <name evidence="1" type="ORF">LYSBPC_11360</name>
</gene>
<dbReference type="EMBL" id="BRZA01000001">
    <property type="protein sequence ID" value="GLC88009.1"/>
    <property type="molecule type" value="Genomic_DNA"/>
</dbReference>
<evidence type="ECO:0000313" key="2">
    <source>
        <dbReference type="Proteomes" id="UP001065593"/>
    </source>
</evidence>
<organism evidence="1 2">
    <name type="scientific">Lysinibacillus piscis</name>
    <dbReference type="NCBI Taxonomy" id="2518931"/>
    <lineage>
        <taxon>Bacteria</taxon>
        <taxon>Bacillati</taxon>
        <taxon>Bacillota</taxon>
        <taxon>Bacilli</taxon>
        <taxon>Bacillales</taxon>
        <taxon>Bacillaceae</taxon>
        <taxon>Lysinibacillus</taxon>
    </lineage>
</organism>
<reference evidence="1" key="1">
    <citation type="submission" date="2022-08" db="EMBL/GenBank/DDBJ databases">
        <title>Draft genome sequence of Lysinibacillus sp. strain KH24.</title>
        <authorList>
            <person name="Kanbe H."/>
            <person name="Itoh H."/>
        </authorList>
    </citation>
    <scope>NUCLEOTIDE SEQUENCE</scope>
    <source>
        <strain evidence="1">KH24</strain>
    </source>
</reference>
<proteinExistence type="predicted"/>
<dbReference type="Proteomes" id="UP001065593">
    <property type="component" value="Unassembled WGS sequence"/>
</dbReference>